<evidence type="ECO:0000313" key="4">
    <source>
        <dbReference type="WBParaSite" id="DME_0000896601-mRNA-1"/>
    </source>
</evidence>
<dbReference type="Proteomes" id="UP000038040">
    <property type="component" value="Unplaced"/>
</dbReference>
<protein>
    <submittedName>
        <fullName evidence="4">Protein regulator of cytokinesis 1</fullName>
    </submittedName>
</protein>
<evidence type="ECO:0000313" key="3">
    <source>
        <dbReference type="Proteomes" id="UP000274756"/>
    </source>
</evidence>
<dbReference type="PANTHER" id="PTHR19321">
    <property type="entry name" value="PROTEIN REGULATOR OF CYTOKINESIS 1 PRC1-RELATED"/>
    <property type="match status" value="1"/>
</dbReference>
<proteinExistence type="predicted"/>
<organism evidence="2 4">
    <name type="scientific">Dracunculus medinensis</name>
    <name type="common">Guinea worm</name>
    <dbReference type="NCBI Taxonomy" id="318479"/>
    <lineage>
        <taxon>Eukaryota</taxon>
        <taxon>Metazoa</taxon>
        <taxon>Ecdysozoa</taxon>
        <taxon>Nematoda</taxon>
        <taxon>Chromadorea</taxon>
        <taxon>Rhabditida</taxon>
        <taxon>Spirurina</taxon>
        <taxon>Dracunculoidea</taxon>
        <taxon>Dracunculidae</taxon>
        <taxon>Dracunculus</taxon>
    </lineage>
</organism>
<gene>
    <name evidence="1" type="ORF">DME_LOCUS10517</name>
</gene>
<dbReference type="GO" id="GO:0008017">
    <property type="term" value="F:microtubule binding"/>
    <property type="evidence" value="ECO:0007669"/>
    <property type="project" value="InterPro"/>
</dbReference>
<dbReference type="OrthoDB" id="642895at2759"/>
<evidence type="ECO:0000313" key="1">
    <source>
        <dbReference type="EMBL" id="VDN60544.1"/>
    </source>
</evidence>
<dbReference type="AlphaFoldDB" id="A0A0N4UMA2"/>
<dbReference type="EMBL" id="UYYG01001222">
    <property type="protein sequence ID" value="VDN60544.1"/>
    <property type="molecule type" value="Genomic_DNA"/>
</dbReference>
<keyword evidence="3" id="KW-1185">Reference proteome</keyword>
<evidence type="ECO:0000313" key="2">
    <source>
        <dbReference type="Proteomes" id="UP000038040"/>
    </source>
</evidence>
<dbReference type="GO" id="GO:1990023">
    <property type="term" value="C:mitotic spindle midzone"/>
    <property type="evidence" value="ECO:0007669"/>
    <property type="project" value="TreeGrafter"/>
</dbReference>
<reference evidence="4" key="1">
    <citation type="submission" date="2017-02" db="UniProtKB">
        <authorList>
            <consortium name="WormBaseParasite"/>
        </authorList>
    </citation>
    <scope>IDENTIFICATION</scope>
</reference>
<dbReference type="GO" id="GO:0005737">
    <property type="term" value="C:cytoplasm"/>
    <property type="evidence" value="ECO:0007669"/>
    <property type="project" value="TreeGrafter"/>
</dbReference>
<dbReference type="Proteomes" id="UP000274756">
    <property type="component" value="Unassembled WGS sequence"/>
</dbReference>
<dbReference type="InterPro" id="IPR007145">
    <property type="entry name" value="MAP65_Ase1_PRC1"/>
</dbReference>
<reference evidence="1 3" key="2">
    <citation type="submission" date="2018-11" db="EMBL/GenBank/DDBJ databases">
        <authorList>
            <consortium name="Pathogen Informatics"/>
        </authorList>
    </citation>
    <scope>NUCLEOTIDE SEQUENCE [LARGE SCALE GENOMIC DNA]</scope>
</reference>
<dbReference type="STRING" id="318479.A0A0N4UMA2"/>
<sequence length="506" mass="59158">MKHEMSSSRRRISVDLSTAEAVGYMHETMDRLNELWDSIHMGENERRDRVDRFYMHIKSLLDDMVKSESDMVRDVLKSIDEWIPFVNNLRKELKLHPFDTSHFKKGSVSLLRALNKERARLISLKTDRLKGQKELIDEAKLLSTRLGEDFFNVFGSDNEEIWNDDQLHSLQDLVTRANAKLNERIEEICQWQTDLQRWYKQMEKQAENEATETLIKLNLDDTELVISGSFMEQFREAYQMEMLVYQDWLEMAQFDYSEAWIKLNTLWEMCHIESGKHFARDFNPAIHTAGDVENIKNEVDKLEKLLVSRGEIYKKIKEWKELWTEKINYESSANDKMRYHNRGGQLQIALQRQKWIASRLPHLEREIGEANNKYAESHPNDPIILDGLSPVEYVRNIITEYKTIKELERLKKRKACHNQTLNQTGQKFKTPRKHDLPAGFATPAKTRKIDSTINRIYKMGATPSRHPLGSVFPSTSSLHSAITPVRPLACGPKTSSPKGLKKRKIL</sequence>
<dbReference type="Gene3D" id="1.20.58.1520">
    <property type="match status" value="1"/>
</dbReference>
<accession>A0A0N4UMA2</accession>
<name>A0A0N4UMA2_DRAME</name>
<dbReference type="PANTHER" id="PTHR19321:SF41">
    <property type="entry name" value="FASCETTO-RELATED"/>
    <property type="match status" value="1"/>
</dbReference>
<dbReference type="WBParaSite" id="DME_0000896601-mRNA-1">
    <property type="protein sequence ID" value="DME_0000896601-mRNA-1"/>
    <property type="gene ID" value="DME_0000896601"/>
</dbReference>
<dbReference type="Pfam" id="PF03999">
    <property type="entry name" value="MAP65_ASE1"/>
    <property type="match status" value="2"/>
</dbReference>
<dbReference type="GO" id="GO:0051256">
    <property type="term" value="P:mitotic spindle midzone assembly"/>
    <property type="evidence" value="ECO:0007669"/>
    <property type="project" value="TreeGrafter"/>
</dbReference>